<gene>
    <name evidence="1" type="ORF">MS3_06119</name>
</gene>
<proteinExistence type="predicted"/>
<organism evidence="1">
    <name type="scientific">Schistosoma haematobium</name>
    <name type="common">Blood fluke</name>
    <dbReference type="NCBI Taxonomy" id="6185"/>
    <lineage>
        <taxon>Eukaryota</taxon>
        <taxon>Metazoa</taxon>
        <taxon>Spiralia</taxon>
        <taxon>Lophotrochozoa</taxon>
        <taxon>Platyhelminthes</taxon>
        <taxon>Trematoda</taxon>
        <taxon>Digenea</taxon>
        <taxon>Strigeidida</taxon>
        <taxon>Schistosomatoidea</taxon>
        <taxon>Schistosomatidae</taxon>
        <taxon>Schistosoma</taxon>
    </lineage>
</organism>
<accession>A0A095C6U9</accession>
<sequence>MLIRKTSSILLANSVSKLLSVRKPYKKRRKAKKSRDVLNSLQDDASKTSINSQIYSTKRIEFDDVGEIKSLYAADNWDVGRFPHLKVIPSFLIVLAGRKSVQDTSLLQTYVPNRGLHRNLESQTLRILILYPTLQKMS</sequence>
<dbReference type="EMBL" id="KL250923">
    <property type="protein sequence ID" value="KGB37763.1"/>
    <property type="molecule type" value="Genomic_DNA"/>
</dbReference>
<evidence type="ECO:0000313" key="1">
    <source>
        <dbReference type="EMBL" id="KGB37763.1"/>
    </source>
</evidence>
<name>A0A095C6U9_SCHHA</name>
<reference evidence="1" key="1">
    <citation type="journal article" date="2012" name="Nat. Genet.">
        <title>Whole-genome sequence of Schistosoma haematobium.</title>
        <authorList>
            <person name="Young N.D."/>
            <person name="Jex A.R."/>
            <person name="Li B."/>
            <person name="Liu S."/>
            <person name="Yang L."/>
            <person name="Xiong Z."/>
            <person name="Li Y."/>
            <person name="Cantacessi C."/>
            <person name="Hall R.S."/>
            <person name="Xu X."/>
            <person name="Chen F."/>
            <person name="Wu X."/>
            <person name="Zerlotini A."/>
            <person name="Oliveira G."/>
            <person name="Hofmann A."/>
            <person name="Zhang G."/>
            <person name="Fang X."/>
            <person name="Kang Y."/>
            <person name="Campbell B.E."/>
            <person name="Loukas A."/>
            <person name="Ranganathan S."/>
            <person name="Rollinson D."/>
            <person name="Rinaldi G."/>
            <person name="Brindley P.J."/>
            <person name="Yang H."/>
            <person name="Wang J."/>
            <person name="Wang J."/>
            <person name="Gasser R.B."/>
        </authorList>
    </citation>
    <scope>NUCLEOTIDE SEQUENCE [LARGE SCALE GENOMIC DNA]</scope>
</reference>
<dbReference type="AlphaFoldDB" id="A0A095C6U9"/>
<protein>
    <submittedName>
        <fullName evidence="1">Uncharacterized protein</fullName>
    </submittedName>
</protein>